<organism evidence="1 2">
    <name type="scientific">Neoarthrinium moseri</name>
    <dbReference type="NCBI Taxonomy" id="1658444"/>
    <lineage>
        <taxon>Eukaryota</taxon>
        <taxon>Fungi</taxon>
        <taxon>Dikarya</taxon>
        <taxon>Ascomycota</taxon>
        <taxon>Pezizomycotina</taxon>
        <taxon>Sordariomycetes</taxon>
        <taxon>Xylariomycetidae</taxon>
        <taxon>Amphisphaeriales</taxon>
        <taxon>Apiosporaceae</taxon>
        <taxon>Neoarthrinium</taxon>
    </lineage>
</organism>
<dbReference type="AlphaFoldDB" id="A0A9Q0AJ14"/>
<name>A0A9Q0AJ14_9PEZI</name>
<evidence type="ECO:0000313" key="1">
    <source>
        <dbReference type="EMBL" id="KAI1861092.1"/>
    </source>
</evidence>
<accession>A0A9Q0AJ14</accession>
<dbReference type="EMBL" id="JAFIMR010000030">
    <property type="protein sequence ID" value="KAI1861092.1"/>
    <property type="molecule type" value="Genomic_DNA"/>
</dbReference>
<comment type="caution">
    <text evidence="1">The sequence shown here is derived from an EMBL/GenBank/DDBJ whole genome shotgun (WGS) entry which is preliminary data.</text>
</comment>
<proteinExistence type="predicted"/>
<gene>
    <name evidence="1" type="ORF">JX265_009711</name>
</gene>
<reference evidence="1" key="1">
    <citation type="submission" date="2021-03" db="EMBL/GenBank/DDBJ databases">
        <title>Revisited historic fungal species revealed as producer of novel bioactive compounds through whole genome sequencing and comparative genomics.</title>
        <authorList>
            <person name="Vignolle G.A."/>
            <person name="Hochenegger N."/>
            <person name="Mach R.L."/>
            <person name="Mach-Aigner A.R."/>
            <person name="Javad Rahimi M."/>
            <person name="Salim K.A."/>
            <person name="Chan C.M."/>
            <person name="Lim L.B.L."/>
            <person name="Cai F."/>
            <person name="Druzhinina I.S."/>
            <person name="U'Ren J.M."/>
            <person name="Derntl C."/>
        </authorList>
    </citation>
    <scope>NUCLEOTIDE SEQUENCE</scope>
    <source>
        <strain evidence="1">TUCIM 5799</strain>
    </source>
</reference>
<keyword evidence="2" id="KW-1185">Reference proteome</keyword>
<dbReference type="Proteomes" id="UP000829685">
    <property type="component" value="Unassembled WGS sequence"/>
</dbReference>
<sequence length="168" mass="17429">MIDSKELTAPSPCVAARRQDSPGLIAPLCSRRKGQTTRPASALTSVQARSRAAVAGGRLVEIAEWQATVAVPHLQPPSYVSLSPSGWLGGQRASGGGPLDPAGPWVCGTPGAHWQGWELGLAGAALASLPLSALAKTVVESQQSQAAQNEGRAYERWPSCLSSLPEVQ</sequence>
<protein>
    <submittedName>
        <fullName evidence="1">Uncharacterized protein</fullName>
    </submittedName>
</protein>
<evidence type="ECO:0000313" key="2">
    <source>
        <dbReference type="Proteomes" id="UP000829685"/>
    </source>
</evidence>